<dbReference type="SUPFAM" id="SSF55729">
    <property type="entry name" value="Acyl-CoA N-acyltransferases (Nat)"/>
    <property type="match status" value="1"/>
</dbReference>
<sequence>MDAGYAVTSISEPKSALNPASFAGVTLSVRVNGVATGAKPVPQASSASDENVRIVPIEEYKEAALSLAKAFETDHVARYFIDTPDRADWTEEQKWDLHLEIMEYMTYAHCLKGLVTTVGPNFGAVALWMPPGQNMDDRLTEFRSGLWRLRYRLSPEGKKRFFTEFMPLLHDTKASVLGPRDDDSWYLVYLGTRPEARGRGYARKLVEDVTRMADVEGCPCYLESSNDVNPKIYAKMGFAIRKKIHLQRTDENVELDIMVREPKARAGSFTEKVSERRTERL</sequence>
<name>A0A6G1HL68_9PEZI</name>
<dbReference type="PANTHER" id="PTHR42791">
    <property type="entry name" value="GNAT FAMILY ACETYLTRANSFERASE"/>
    <property type="match status" value="1"/>
</dbReference>
<dbReference type="AlphaFoldDB" id="A0A6G1HL68"/>
<gene>
    <name evidence="2" type="ORF">EJ06DRAFT_533908</name>
</gene>
<proteinExistence type="predicted"/>
<dbReference type="CDD" id="cd04301">
    <property type="entry name" value="NAT_SF"/>
    <property type="match status" value="1"/>
</dbReference>
<evidence type="ECO:0000313" key="3">
    <source>
        <dbReference type="Proteomes" id="UP000799640"/>
    </source>
</evidence>
<feature type="domain" description="N-acetyltransferase" evidence="1">
    <location>
        <begin position="120"/>
        <end position="260"/>
    </location>
</feature>
<dbReference type="PANTHER" id="PTHR42791:SF1">
    <property type="entry name" value="N-ACETYLTRANSFERASE DOMAIN-CONTAINING PROTEIN"/>
    <property type="match status" value="1"/>
</dbReference>
<dbReference type="Proteomes" id="UP000799640">
    <property type="component" value="Unassembled WGS sequence"/>
</dbReference>
<evidence type="ECO:0000313" key="2">
    <source>
        <dbReference type="EMBL" id="KAF2396644.1"/>
    </source>
</evidence>
<dbReference type="PROSITE" id="PS51186">
    <property type="entry name" value="GNAT"/>
    <property type="match status" value="1"/>
</dbReference>
<protein>
    <recommendedName>
        <fullName evidence="1">N-acetyltransferase domain-containing protein</fullName>
    </recommendedName>
</protein>
<dbReference type="OrthoDB" id="410198at2759"/>
<dbReference type="InterPro" id="IPR000182">
    <property type="entry name" value="GNAT_dom"/>
</dbReference>
<dbReference type="GO" id="GO:0016747">
    <property type="term" value="F:acyltransferase activity, transferring groups other than amino-acyl groups"/>
    <property type="evidence" value="ECO:0007669"/>
    <property type="project" value="InterPro"/>
</dbReference>
<dbReference type="Gene3D" id="3.40.630.30">
    <property type="match status" value="1"/>
</dbReference>
<evidence type="ECO:0000259" key="1">
    <source>
        <dbReference type="PROSITE" id="PS51186"/>
    </source>
</evidence>
<organism evidence="2 3">
    <name type="scientific">Trichodelitschia bisporula</name>
    <dbReference type="NCBI Taxonomy" id="703511"/>
    <lineage>
        <taxon>Eukaryota</taxon>
        <taxon>Fungi</taxon>
        <taxon>Dikarya</taxon>
        <taxon>Ascomycota</taxon>
        <taxon>Pezizomycotina</taxon>
        <taxon>Dothideomycetes</taxon>
        <taxon>Dothideomycetes incertae sedis</taxon>
        <taxon>Phaeotrichales</taxon>
        <taxon>Phaeotrichaceae</taxon>
        <taxon>Trichodelitschia</taxon>
    </lineage>
</organism>
<keyword evidence="3" id="KW-1185">Reference proteome</keyword>
<accession>A0A6G1HL68</accession>
<dbReference type="InterPro" id="IPR052523">
    <property type="entry name" value="Trichothecene_AcTrans"/>
</dbReference>
<dbReference type="InterPro" id="IPR016181">
    <property type="entry name" value="Acyl_CoA_acyltransferase"/>
</dbReference>
<dbReference type="EMBL" id="ML996706">
    <property type="protein sequence ID" value="KAF2396644.1"/>
    <property type="molecule type" value="Genomic_DNA"/>
</dbReference>
<reference evidence="2" key="1">
    <citation type="journal article" date="2020" name="Stud. Mycol.">
        <title>101 Dothideomycetes genomes: a test case for predicting lifestyles and emergence of pathogens.</title>
        <authorList>
            <person name="Haridas S."/>
            <person name="Albert R."/>
            <person name="Binder M."/>
            <person name="Bloem J."/>
            <person name="Labutti K."/>
            <person name="Salamov A."/>
            <person name="Andreopoulos B."/>
            <person name="Baker S."/>
            <person name="Barry K."/>
            <person name="Bills G."/>
            <person name="Bluhm B."/>
            <person name="Cannon C."/>
            <person name="Castanera R."/>
            <person name="Culley D."/>
            <person name="Daum C."/>
            <person name="Ezra D."/>
            <person name="Gonzalez J."/>
            <person name="Henrissat B."/>
            <person name="Kuo A."/>
            <person name="Liang C."/>
            <person name="Lipzen A."/>
            <person name="Lutzoni F."/>
            <person name="Magnuson J."/>
            <person name="Mondo S."/>
            <person name="Nolan M."/>
            <person name="Ohm R."/>
            <person name="Pangilinan J."/>
            <person name="Park H.-J."/>
            <person name="Ramirez L."/>
            <person name="Alfaro M."/>
            <person name="Sun H."/>
            <person name="Tritt A."/>
            <person name="Yoshinaga Y."/>
            <person name="Zwiers L.-H."/>
            <person name="Turgeon B."/>
            <person name="Goodwin S."/>
            <person name="Spatafora J."/>
            <person name="Crous P."/>
            <person name="Grigoriev I."/>
        </authorList>
    </citation>
    <scope>NUCLEOTIDE SEQUENCE</scope>
    <source>
        <strain evidence="2">CBS 262.69</strain>
    </source>
</reference>
<dbReference type="Pfam" id="PF00583">
    <property type="entry name" value="Acetyltransf_1"/>
    <property type="match status" value="1"/>
</dbReference>